<reference evidence="1 2" key="1">
    <citation type="journal article" date="2011" name="Front. Microbiol.">
        <title>Genomic signatures of strain selection and enhancement in Bacillus atrophaeus var. globigii, a historical biowarfare simulant.</title>
        <authorList>
            <person name="Gibbons H.S."/>
            <person name="Broomall S.M."/>
            <person name="McNew L.A."/>
            <person name="Daligault H."/>
            <person name="Chapman C."/>
            <person name="Bruce D."/>
            <person name="Karavis M."/>
            <person name="Krepps M."/>
            <person name="McGregor P.A."/>
            <person name="Hong C."/>
            <person name="Park K.H."/>
            <person name="Akmal A."/>
            <person name="Feldman A."/>
            <person name="Lin J.S."/>
            <person name="Chang W.E."/>
            <person name="Higgs B.W."/>
            <person name="Demirev P."/>
            <person name="Lindquist J."/>
            <person name="Liem A."/>
            <person name="Fochler E."/>
            <person name="Read T.D."/>
            <person name="Tapia R."/>
            <person name="Johnson S."/>
            <person name="Bishop-Lilly K.A."/>
            <person name="Detter C."/>
            <person name="Han C."/>
            <person name="Sozhamannan S."/>
            <person name="Rosenzweig C.N."/>
            <person name="Skowronski E.W."/>
        </authorList>
    </citation>
    <scope>NUCLEOTIDE SEQUENCE [LARGE SCALE GENOMIC DNA]</scope>
    <source>
        <strain evidence="1 2">MLST1</strain>
    </source>
</reference>
<dbReference type="AlphaFoldDB" id="A0A432W420"/>
<dbReference type="Proteomes" id="UP000288293">
    <property type="component" value="Unassembled WGS sequence"/>
</dbReference>
<dbReference type="SUPFAM" id="SSF82784">
    <property type="entry name" value="OsmC-like"/>
    <property type="match status" value="1"/>
</dbReference>
<dbReference type="InterPro" id="IPR015946">
    <property type="entry name" value="KH_dom-like_a/b"/>
</dbReference>
<dbReference type="EMBL" id="PIPL01000003">
    <property type="protein sequence ID" value="RUO24088.1"/>
    <property type="molecule type" value="Genomic_DNA"/>
</dbReference>
<name>A0A432W420_9GAMM</name>
<evidence type="ECO:0000313" key="2">
    <source>
        <dbReference type="Proteomes" id="UP000288293"/>
    </source>
</evidence>
<organism evidence="1 2">
    <name type="scientific">Aliidiomarina minuta</name>
    <dbReference type="NCBI Taxonomy" id="880057"/>
    <lineage>
        <taxon>Bacteria</taxon>
        <taxon>Pseudomonadati</taxon>
        <taxon>Pseudomonadota</taxon>
        <taxon>Gammaproteobacteria</taxon>
        <taxon>Alteromonadales</taxon>
        <taxon>Idiomarinaceae</taxon>
        <taxon>Aliidiomarina</taxon>
    </lineage>
</organism>
<gene>
    <name evidence="1" type="ORF">CWE09_13170</name>
</gene>
<dbReference type="NCBIfam" id="NF008009">
    <property type="entry name" value="PRK10738.1"/>
    <property type="match status" value="1"/>
</dbReference>
<proteinExistence type="predicted"/>
<dbReference type="Pfam" id="PF02566">
    <property type="entry name" value="OsmC"/>
    <property type="match status" value="1"/>
</dbReference>
<evidence type="ECO:0000313" key="1">
    <source>
        <dbReference type="EMBL" id="RUO24088.1"/>
    </source>
</evidence>
<protein>
    <submittedName>
        <fullName evidence="1">OsmC family protein</fullName>
    </submittedName>
</protein>
<dbReference type="InterPro" id="IPR036102">
    <property type="entry name" value="OsmC/Ohrsf"/>
</dbReference>
<dbReference type="Gene3D" id="2.20.25.10">
    <property type="match status" value="1"/>
</dbReference>
<dbReference type="Gene3D" id="3.30.300.20">
    <property type="match status" value="1"/>
</dbReference>
<dbReference type="InterPro" id="IPR003718">
    <property type="entry name" value="OsmC/Ohr_fam"/>
</dbReference>
<keyword evidence="2" id="KW-1185">Reference proteome</keyword>
<dbReference type="RefSeq" id="WP_126804507.1">
    <property type="nucleotide sequence ID" value="NZ_PIPL01000003.1"/>
</dbReference>
<sequence length="134" mass="14220">MQGKVRWCGDLTFLGTSDSGHQVVMDGNSGGKAPSPMEMVLLSTASCSSVDVVNILEKARQAVNGCEVEIKAQRADSVPAVFTAIHLHFIVSGANVGESHVERAVKLSAEKYCSVSIMLGHSVEISHSYEVKSS</sequence>
<dbReference type="PANTHER" id="PTHR34352:SF1">
    <property type="entry name" value="PROTEIN YHFA"/>
    <property type="match status" value="1"/>
</dbReference>
<accession>A0A432W420</accession>
<dbReference type="OrthoDB" id="9804010at2"/>
<comment type="caution">
    <text evidence="1">The sequence shown here is derived from an EMBL/GenBank/DDBJ whole genome shotgun (WGS) entry which is preliminary data.</text>
</comment>
<dbReference type="PANTHER" id="PTHR34352">
    <property type="entry name" value="PROTEIN YHFA"/>
    <property type="match status" value="1"/>
</dbReference>